<evidence type="ECO:0000313" key="1">
    <source>
        <dbReference type="EMBL" id="TCN41416.1"/>
    </source>
</evidence>
<accession>A0A4R2CKS5</accession>
<sequence length="158" mass="16230">MAVQTSYQETIRPAVAGQIANTEGAVLISRTVADAAGIGFGKVVQEAAADGSKDGQCTGDLDTADMDAFKFLGVTVRERSVRPETPSKFAQYESARIMRKGVIWVEVAAAVKAGEDVTVTLASGVLGTAAVTSGVVAIPNARWDSSTSGAGLAKLRLG</sequence>
<dbReference type="Pfam" id="PF22758">
    <property type="entry name" value="Phage_cement"/>
    <property type="match status" value="1"/>
</dbReference>
<protein>
    <submittedName>
        <fullName evidence="1">Uncharacterized protein</fullName>
    </submittedName>
</protein>
<gene>
    <name evidence="1" type="ORF">EV665_1131</name>
</gene>
<reference evidence="1 2" key="1">
    <citation type="submission" date="2019-03" db="EMBL/GenBank/DDBJ databases">
        <title>Genomic Encyclopedia of Type Strains, Phase IV (KMG-IV): sequencing the most valuable type-strain genomes for metagenomic binning, comparative biology and taxonomic classification.</title>
        <authorList>
            <person name="Goeker M."/>
        </authorList>
    </citation>
    <scope>NUCLEOTIDE SEQUENCE [LARGE SCALE GENOMIC DNA]</scope>
    <source>
        <strain evidence="1 2">DSM 18401</strain>
    </source>
</reference>
<keyword evidence="2" id="KW-1185">Reference proteome</keyword>
<dbReference type="EMBL" id="SLVX01000013">
    <property type="protein sequence ID" value="TCN41416.1"/>
    <property type="molecule type" value="Genomic_DNA"/>
</dbReference>
<evidence type="ECO:0000313" key="2">
    <source>
        <dbReference type="Proteomes" id="UP000295351"/>
    </source>
</evidence>
<dbReference type="InterPro" id="IPR054438">
    <property type="entry name" value="Struct_cement_gp24/gp6"/>
</dbReference>
<dbReference type="Proteomes" id="UP000295351">
    <property type="component" value="Unassembled WGS sequence"/>
</dbReference>
<name>A0A4R2CKS5_SHIGR</name>
<dbReference type="RefSeq" id="WP_133035314.1">
    <property type="nucleotide sequence ID" value="NZ_BAABEI010000012.1"/>
</dbReference>
<comment type="caution">
    <text evidence="1">The sequence shown here is derived from an EMBL/GenBank/DDBJ whole genome shotgun (WGS) entry which is preliminary data.</text>
</comment>
<proteinExistence type="predicted"/>
<organism evidence="1 2">
    <name type="scientific">Shinella granuli</name>
    <dbReference type="NCBI Taxonomy" id="323621"/>
    <lineage>
        <taxon>Bacteria</taxon>
        <taxon>Pseudomonadati</taxon>
        <taxon>Pseudomonadota</taxon>
        <taxon>Alphaproteobacteria</taxon>
        <taxon>Hyphomicrobiales</taxon>
        <taxon>Rhizobiaceae</taxon>
        <taxon>Shinella</taxon>
    </lineage>
</organism>
<dbReference type="AlphaFoldDB" id="A0A4R2CKS5"/>